<name>A0A1F4RD38_UNCSA</name>
<evidence type="ECO:0000313" key="2">
    <source>
        <dbReference type="EMBL" id="OGC06105.1"/>
    </source>
</evidence>
<dbReference type="Proteomes" id="UP000176938">
    <property type="component" value="Unassembled WGS sequence"/>
</dbReference>
<dbReference type="Pfam" id="PF04230">
    <property type="entry name" value="PS_pyruv_trans"/>
    <property type="match status" value="1"/>
</dbReference>
<evidence type="ECO:0000259" key="1">
    <source>
        <dbReference type="Pfam" id="PF04230"/>
    </source>
</evidence>
<organism evidence="2 3">
    <name type="scientific">candidate division WOR-1 bacterium RIFCSPLOWO2_02_FULL_46_20</name>
    <dbReference type="NCBI Taxonomy" id="1802567"/>
    <lineage>
        <taxon>Bacteria</taxon>
        <taxon>Bacillati</taxon>
        <taxon>Saganbacteria</taxon>
    </lineage>
</organism>
<comment type="caution">
    <text evidence="2">The sequence shown here is derived from an EMBL/GenBank/DDBJ whole genome shotgun (WGS) entry which is preliminary data.</text>
</comment>
<keyword evidence="2" id="KW-0808">Transferase</keyword>
<sequence length="332" mass="37157">MKILISGYYGFGNLGDEAVLLAFKQGLKEQAVSVLPRKNPLAILGCNVFISGGGTLFQNATSNRSLLYYLSLIILAKLFRKKTVVLAQGFGPLKGTFYRWLTGVVLNKVDLITLRDNDSLQAVKELGVTRPPTCVTADPVAILDASPEAGQKLLRLEGVKKSDRPLLGVVVRPCQSTDISQRLAEAIDWCVRRHNFQPVFILFHPVKDMEGTAKVVSAMEEESYVVFREVKPLEMLSLISQFDLLIGMRLHSLIFAAINRVPMLALSYDPKVEAFMKTIDQPYLNINAKNIIGALGKIILNKEKIKTDLAQKKKELRERAGENFEQFRRHTR</sequence>
<dbReference type="NCBIfam" id="TIGR03609">
    <property type="entry name" value="S_layer_CsaB"/>
    <property type="match status" value="1"/>
</dbReference>
<gene>
    <name evidence="2" type="ORF">A3H38_01360</name>
</gene>
<protein>
    <submittedName>
        <fullName evidence="2">Polysaccharide pyruvyl transferase CsaB</fullName>
    </submittedName>
</protein>
<dbReference type="InterPro" id="IPR019896">
    <property type="entry name" value="Polysacch_pyruvyl_Trfase_CsaB"/>
</dbReference>
<proteinExistence type="predicted"/>
<dbReference type="InterPro" id="IPR007345">
    <property type="entry name" value="Polysacch_pyruvyl_Trfase"/>
</dbReference>
<accession>A0A1F4RD38</accession>
<dbReference type="PANTHER" id="PTHR36836">
    <property type="entry name" value="COLANIC ACID BIOSYNTHESIS PROTEIN WCAK"/>
    <property type="match status" value="1"/>
</dbReference>
<dbReference type="AlphaFoldDB" id="A0A1F4RD38"/>
<evidence type="ECO:0000313" key="3">
    <source>
        <dbReference type="Proteomes" id="UP000176938"/>
    </source>
</evidence>
<feature type="domain" description="Polysaccharide pyruvyl transferase" evidence="1">
    <location>
        <begin position="13"/>
        <end position="270"/>
    </location>
</feature>
<dbReference type="EMBL" id="METP01000028">
    <property type="protein sequence ID" value="OGC06105.1"/>
    <property type="molecule type" value="Genomic_DNA"/>
</dbReference>
<dbReference type="GO" id="GO:0016740">
    <property type="term" value="F:transferase activity"/>
    <property type="evidence" value="ECO:0007669"/>
    <property type="project" value="UniProtKB-KW"/>
</dbReference>
<reference evidence="2 3" key="1">
    <citation type="journal article" date="2016" name="Nat. Commun.">
        <title>Thousands of microbial genomes shed light on interconnected biogeochemical processes in an aquifer system.</title>
        <authorList>
            <person name="Anantharaman K."/>
            <person name="Brown C.T."/>
            <person name="Hug L.A."/>
            <person name="Sharon I."/>
            <person name="Castelle C.J."/>
            <person name="Probst A.J."/>
            <person name="Thomas B.C."/>
            <person name="Singh A."/>
            <person name="Wilkins M.J."/>
            <person name="Karaoz U."/>
            <person name="Brodie E.L."/>
            <person name="Williams K.H."/>
            <person name="Hubbard S.S."/>
            <person name="Banfield J.F."/>
        </authorList>
    </citation>
    <scope>NUCLEOTIDE SEQUENCE [LARGE SCALE GENOMIC DNA]</scope>
</reference>
<dbReference type="PANTHER" id="PTHR36836:SF1">
    <property type="entry name" value="COLANIC ACID BIOSYNTHESIS PROTEIN WCAK"/>
    <property type="match status" value="1"/>
</dbReference>